<reference evidence="2" key="1">
    <citation type="submission" date="2019-09" db="EMBL/GenBank/DDBJ databases">
        <authorList>
            <person name="Zhang L."/>
        </authorList>
    </citation>
    <scope>NUCLEOTIDE SEQUENCE</scope>
</reference>
<accession>A0A5K1BDD7</accession>
<feature type="chain" id="PRO_5023839683" description="Secreted protein" evidence="1">
    <location>
        <begin position="22"/>
        <end position="87"/>
    </location>
</feature>
<proteinExistence type="predicted"/>
<feature type="signal peptide" evidence="1">
    <location>
        <begin position="1"/>
        <end position="21"/>
    </location>
</feature>
<dbReference type="Gramene" id="NC3G0141830.1">
    <property type="protein sequence ID" value="NC3G0141830.1:cds"/>
    <property type="gene ID" value="NC3G0141830"/>
</dbReference>
<organism evidence="2">
    <name type="scientific">Nymphaea colorata</name>
    <name type="common">pocket water lily</name>
    <dbReference type="NCBI Taxonomy" id="210225"/>
    <lineage>
        <taxon>Eukaryota</taxon>
        <taxon>Viridiplantae</taxon>
        <taxon>Streptophyta</taxon>
        <taxon>Embryophyta</taxon>
        <taxon>Tracheophyta</taxon>
        <taxon>Spermatophyta</taxon>
        <taxon>Magnoliopsida</taxon>
        <taxon>Nymphaeales</taxon>
        <taxon>Nymphaeaceae</taxon>
        <taxon>Nymphaea</taxon>
    </lineage>
</organism>
<keyword evidence="1" id="KW-0732">Signal</keyword>
<evidence type="ECO:0008006" key="3">
    <source>
        <dbReference type="Google" id="ProtNLM"/>
    </source>
</evidence>
<dbReference type="EMBL" id="LR721781">
    <property type="protein sequence ID" value="VVW11097.1"/>
    <property type="molecule type" value="Genomic_DNA"/>
</dbReference>
<dbReference type="AlphaFoldDB" id="A0A5K1BDD7"/>
<evidence type="ECO:0000256" key="1">
    <source>
        <dbReference type="SAM" id="SignalP"/>
    </source>
</evidence>
<sequence length="87" mass="9816">MLHSSFFTSPGHFFLLQLSLAEISLKEACCCSSERQECRRRGRAERDFRASSPSRFLLSSPPSSVVHPCHQLYHFTLSYLPSGPSLV</sequence>
<evidence type="ECO:0000313" key="2">
    <source>
        <dbReference type="EMBL" id="VVW11097.1"/>
    </source>
</evidence>
<gene>
    <name evidence="2" type="ORF">NYM_LOCUS14355</name>
</gene>
<protein>
    <recommendedName>
        <fullName evidence="3">Secreted protein</fullName>
    </recommendedName>
</protein>
<name>A0A5K1BDD7_9MAGN</name>